<feature type="compositionally biased region" description="Low complexity" evidence="1">
    <location>
        <begin position="176"/>
        <end position="213"/>
    </location>
</feature>
<evidence type="ECO:0000256" key="2">
    <source>
        <dbReference type="SAM" id="Phobius"/>
    </source>
</evidence>
<dbReference type="AlphaFoldDB" id="A0A4Y6PR67"/>
<feature type="compositionally biased region" description="Gly residues" evidence="1">
    <location>
        <begin position="124"/>
        <end position="137"/>
    </location>
</feature>
<feature type="compositionally biased region" description="Basic and acidic residues" evidence="1">
    <location>
        <begin position="500"/>
        <end position="509"/>
    </location>
</feature>
<accession>A0A4Y6PR67</accession>
<dbReference type="InterPro" id="IPR011723">
    <property type="entry name" value="Znf/thioredoxin_put"/>
</dbReference>
<evidence type="ECO:0000313" key="5">
    <source>
        <dbReference type="Proteomes" id="UP000315995"/>
    </source>
</evidence>
<feature type="compositionally biased region" description="Low complexity" evidence="1">
    <location>
        <begin position="290"/>
        <end position="309"/>
    </location>
</feature>
<dbReference type="Gene3D" id="1.25.40.10">
    <property type="entry name" value="Tetratricopeptide repeat domain"/>
    <property type="match status" value="1"/>
</dbReference>
<dbReference type="InterPro" id="IPR011990">
    <property type="entry name" value="TPR-like_helical_dom_sf"/>
</dbReference>
<feature type="region of interest" description="Disordered" evidence="1">
    <location>
        <begin position="268"/>
        <end position="364"/>
    </location>
</feature>
<name>A0A4Y6PR67_PERCE</name>
<keyword evidence="5" id="KW-1185">Reference proteome</keyword>
<accession>A0A5B8Y6U1</accession>
<keyword evidence="2" id="KW-0812">Transmembrane</keyword>
<dbReference type="Proteomes" id="UP000315995">
    <property type="component" value="Chromosome"/>
</dbReference>
<feature type="compositionally biased region" description="Pro residues" evidence="1">
    <location>
        <begin position="310"/>
        <end position="319"/>
    </location>
</feature>
<dbReference type="SUPFAM" id="SSF48452">
    <property type="entry name" value="TPR-like"/>
    <property type="match status" value="1"/>
</dbReference>
<gene>
    <name evidence="4" type="ORF">FIV42_08780</name>
</gene>
<dbReference type="RefSeq" id="WP_141197314.1">
    <property type="nucleotide sequence ID" value="NZ_CP041186.1"/>
</dbReference>
<evidence type="ECO:0000259" key="3">
    <source>
        <dbReference type="Pfam" id="PF13717"/>
    </source>
</evidence>
<dbReference type="Pfam" id="PF13717">
    <property type="entry name" value="Zn_ribbon_4"/>
    <property type="match status" value="1"/>
</dbReference>
<dbReference type="EMBL" id="CP041186">
    <property type="protein sequence ID" value="QDG50822.1"/>
    <property type="molecule type" value="Genomic_DNA"/>
</dbReference>
<feature type="compositionally biased region" description="Pro residues" evidence="1">
    <location>
        <begin position="339"/>
        <end position="349"/>
    </location>
</feature>
<dbReference type="NCBIfam" id="TIGR02098">
    <property type="entry name" value="MJ0042_CXXC"/>
    <property type="match status" value="1"/>
</dbReference>
<evidence type="ECO:0000313" key="4">
    <source>
        <dbReference type="EMBL" id="QDG50822.1"/>
    </source>
</evidence>
<keyword evidence="2" id="KW-1133">Transmembrane helix</keyword>
<sequence>MIVQCPSCASRYRVNDANVPASGGKITCPSCQHKFIVYPEEQNPAPSAPASDDLEDKTSVAFRPDLNKLVNQMQQGGGAPQGGADDGVAATEVMSGDSIPDFLNGADAPDDGTVEMKNPFEDGGLPGMGQGNAGGHQGSSMDEGAPTEVVSGDMLDNFGFNDSSAESKPPFEPADAPQAPSQPQPQQNQQPAPAQPSQPAQQPSQQQSQQQSQRDAGGQAAPFEAADGPSGPNADHDGPWKLKTNFGLTYEFPDTKSLKNWLSNREDLDGYELSGDGDTFHALSAWPQISSGPAQSGPQQPPSFQQNNPSPAPQQPPSGPGAGAAGMPGNSLASQTPAPSAPVPSPSSEPPGKKIKPKEYRPPSRDGKWNVLLWGVVLVLLLVAGGLSVQMFGIYDIKGEVLGMKSTQPEEQAQKPAPQEQAAPANEAQQEEVAQEESGPNPKLVKEVNRLIDDAERAVKNNRLQTAAEKLQNAKLLTPERVEIYEMLAEVYAEMGQDKEAEAAKKKVAELTASEDPGDEAGEAASNE</sequence>
<feature type="domain" description="Zinc finger/thioredoxin putative" evidence="3">
    <location>
        <begin position="1"/>
        <end position="35"/>
    </location>
</feature>
<keyword evidence="2" id="KW-0472">Membrane</keyword>
<organism evidence="4 5">
    <name type="scientific">Persicimonas caeni</name>
    <dbReference type="NCBI Taxonomy" id="2292766"/>
    <lineage>
        <taxon>Bacteria</taxon>
        <taxon>Deltaproteobacteria</taxon>
        <taxon>Bradymonadales</taxon>
        <taxon>Bradymonadaceae</taxon>
        <taxon>Persicimonas</taxon>
    </lineage>
</organism>
<feature type="region of interest" description="Disordered" evidence="1">
    <location>
        <begin position="94"/>
        <end position="244"/>
    </location>
</feature>
<proteinExistence type="predicted"/>
<feature type="region of interest" description="Disordered" evidence="1">
    <location>
        <begin position="500"/>
        <end position="528"/>
    </location>
</feature>
<protein>
    <recommendedName>
        <fullName evidence="3">Zinc finger/thioredoxin putative domain-containing protein</fullName>
    </recommendedName>
</protein>
<evidence type="ECO:0000256" key="1">
    <source>
        <dbReference type="SAM" id="MobiDB-lite"/>
    </source>
</evidence>
<feature type="region of interest" description="Disordered" evidence="1">
    <location>
        <begin position="407"/>
        <end position="445"/>
    </location>
</feature>
<feature type="compositionally biased region" description="Low complexity" evidence="1">
    <location>
        <begin position="409"/>
        <end position="428"/>
    </location>
</feature>
<dbReference type="OrthoDB" id="5506264at2"/>
<reference evidence="4 5" key="1">
    <citation type="submission" date="2019-06" db="EMBL/GenBank/DDBJ databases">
        <title>Persicimonas caeni gen. nov., sp. nov., a predatory bacterium isolated from solar saltern.</title>
        <authorList>
            <person name="Wang S."/>
        </authorList>
    </citation>
    <scope>NUCLEOTIDE SEQUENCE [LARGE SCALE GENOMIC DNA]</scope>
    <source>
        <strain evidence="4 5">YN101</strain>
    </source>
</reference>
<feature type="transmembrane region" description="Helical" evidence="2">
    <location>
        <begin position="371"/>
        <end position="395"/>
    </location>
</feature>